<dbReference type="AlphaFoldDB" id="A0A835QLJ4"/>
<accession>A0A835QLJ4</accession>
<dbReference type="InterPro" id="IPR013126">
    <property type="entry name" value="Hsp_70_fam"/>
</dbReference>
<gene>
    <name evidence="3" type="ORF">HPP92_015615</name>
</gene>
<evidence type="ECO:0000313" key="3">
    <source>
        <dbReference type="EMBL" id="KAG0473758.1"/>
    </source>
</evidence>
<dbReference type="InterPro" id="IPR043129">
    <property type="entry name" value="ATPase_NBD"/>
</dbReference>
<comment type="caution">
    <text evidence="3">The sequence shown here is derived from an EMBL/GenBank/DDBJ whole genome shotgun (WGS) entry which is preliminary data.</text>
</comment>
<dbReference type="Gene3D" id="3.30.420.40">
    <property type="match status" value="2"/>
</dbReference>
<evidence type="ECO:0000256" key="2">
    <source>
        <dbReference type="ARBA" id="ARBA00022840"/>
    </source>
</evidence>
<protein>
    <submittedName>
        <fullName evidence="3">Uncharacterized protein</fullName>
    </submittedName>
</protein>
<proteinExistence type="predicted"/>
<dbReference type="Pfam" id="PF00012">
    <property type="entry name" value="HSP70"/>
    <property type="match status" value="1"/>
</dbReference>
<dbReference type="Gene3D" id="3.90.640.10">
    <property type="entry name" value="Actin, Chain A, domain 4"/>
    <property type="match status" value="1"/>
</dbReference>
<keyword evidence="4" id="KW-1185">Reference proteome</keyword>
<dbReference type="Gene3D" id="3.30.30.30">
    <property type="match status" value="1"/>
</dbReference>
<reference evidence="3 4" key="1">
    <citation type="journal article" date="2020" name="Nat. Food">
        <title>A phased Vanilla planifolia genome enables genetic improvement of flavour and production.</title>
        <authorList>
            <person name="Hasing T."/>
            <person name="Tang H."/>
            <person name="Brym M."/>
            <person name="Khazi F."/>
            <person name="Huang T."/>
            <person name="Chambers A.H."/>
        </authorList>
    </citation>
    <scope>NUCLEOTIDE SEQUENCE [LARGE SCALE GENOMIC DNA]</scope>
    <source>
        <tissue evidence="3">Leaf</tissue>
    </source>
</reference>
<dbReference type="SUPFAM" id="SSF53067">
    <property type="entry name" value="Actin-like ATPase domain"/>
    <property type="match status" value="1"/>
</dbReference>
<evidence type="ECO:0000256" key="1">
    <source>
        <dbReference type="ARBA" id="ARBA00022741"/>
    </source>
</evidence>
<dbReference type="PANTHER" id="PTHR19375">
    <property type="entry name" value="HEAT SHOCK PROTEIN 70KDA"/>
    <property type="match status" value="1"/>
</dbReference>
<organism evidence="3 4">
    <name type="scientific">Vanilla planifolia</name>
    <name type="common">Vanilla</name>
    <dbReference type="NCBI Taxonomy" id="51239"/>
    <lineage>
        <taxon>Eukaryota</taxon>
        <taxon>Viridiplantae</taxon>
        <taxon>Streptophyta</taxon>
        <taxon>Embryophyta</taxon>
        <taxon>Tracheophyta</taxon>
        <taxon>Spermatophyta</taxon>
        <taxon>Magnoliopsida</taxon>
        <taxon>Liliopsida</taxon>
        <taxon>Asparagales</taxon>
        <taxon>Orchidaceae</taxon>
        <taxon>Vanilloideae</taxon>
        <taxon>Vanilleae</taxon>
        <taxon>Vanilla</taxon>
    </lineage>
</organism>
<dbReference type="Proteomes" id="UP000636800">
    <property type="component" value="Chromosome 7"/>
</dbReference>
<sequence>MEDPNPCRQSSNCIIHCFSIAGRILLRQLICPIWFDSSFPYLKVCRHGRLTTITLVRFFADFLSKEKAKHESIRGRIVTEALIDLPLGFNVELRRSTLLYAATSIGVRIQEFLDRPILAALCYFPFRPHVRKVLVFEIGNGVLCSSLLKIQRGNLGITVVASEHSYGCPLVKFVGKKIKRSLGIEIQQYGIEFTLLNASCEQAKNVLCSGELCSVVDVYFLPQKRGVQMLPQVVNMAMLKRLNCRWIRKNIKQCLSKAGQVSFDAVDEVVLVGFSVGIPDVINTLVSLFPGKPLRDDLHPGTFVRERANLLARLSHNETMVISADDIDRVWPKF</sequence>
<keyword evidence="1" id="KW-0547">Nucleotide-binding</keyword>
<name>A0A835QLJ4_VANPL</name>
<keyword evidence="2" id="KW-0067">ATP-binding</keyword>
<dbReference type="GO" id="GO:0005524">
    <property type="term" value="F:ATP binding"/>
    <property type="evidence" value="ECO:0007669"/>
    <property type="project" value="UniProtKB-KW"/>
</dbReference>
<evidence type="ECO:0000313" key="4">
    <source>
        <dbReference type="Proteomes" id="UP000636800"/>
    </source>
</evidence>
<dbReference type="EMBL" id="JADCNL010000007">
    <property type="protein sequence ID" value="KAG0473758.1"/>
    <property type="molecule type" value="Genomic_DNA"/>
</dbReference>
<dbReference type="GO" id="GO:0140662">
    <property type="term" value="F:ATP-dependent protein folding chaperone"/>
    <property type="evidence" value="ECO:0007669"/>
    <property type="project" value="InterPro"/>
</dbReference>